<reference evidence="2 3" key="1">
    <citation type="submission" date="2016-07" db="EMBL/GenBank/DDBJ databases">
        <title>Draft Genome Sequence of Bifidobacterium adolescentis strain Km 4.</title>
        <authorList>
            <person name="Danilenko V.N."/>
        </authorList>
    </citation>
    <scope>NUCLEOTIDE SEQUENCE [LARGE SCALE GENOMIC DNA]</scope>
    <source>
        <strain evidence="2 3">Km 4</strain>
    </source>
</reference>
<accession>A0A1E7XXX5</accession>
<gene>
    <name evidence="2" type="ORF">BBK15_09745</name>
</gene>
<protein>
    <submittedName>
        <fullName evidence="2">Uncharacterized protein</fullName>
    </submittedName>
</protein>
<comment type="caution">
    <text evidence="2">The sequence shown here is derived from an EMBL/GenBank/DDBJ whole genome shotgun (WGS) entry which is preliminary data.</text>
</comment>
<feature type="region of interest" description="Disordered" evidence="1">
    <location>
        <begin position="1"/>
        <end position="76"/>
    </location>
</feature>
<sequence length="76" mass="8315">MMDDPVLRPPIPRHWRRSRFGGHIGKTPGDGRSARLRHGGPRGDGPAVVNVVADGERKEDGLKENGLKEKEPRNAG</sequence>
<feature type="compositionally biased region" description="Basic residues" evidence="1">
    <location>
        <begin position="11"/>
        <end position="20"/>
    </location>
</feature>
<dbReference type="AlphaFoldDB" id="A0A1E7XXX5"/>
<evidence type="ECO:0000313" key="2">
    <source>
        <dbReference type="EMBL" id="OFA33659.1"/>
    </source>
</evidence>
<evidence type="ECO:0000313" key="3">
    <source>
        <dbReference type="Proteomes" id="UP000175684"/>
    </source>
</evidence>
<organism evidence="2 3">
    <name type="scientific">Bifidobacterium adolescentis</name>
    <dbReference type="NCBI Taxonomy" id="1680"/>
    <lineage>
        <taxon>Bacteria</taxon>
        <taxon>Bacillati</taxon>
        <taxon>Actinomycetota</taxon>
        <taxon>Actinomycetes</taxon>
        <taxon>Bifidobacteriales</taxon>
        <taxon>Bifidobacteriaceae</taxon>
        <taxon>Bifidobacterium</taxon>
    </lineage>
</organism>
<feature type="compositionally biased region" description="Basic and acidic residues" evidence="1">
    <location>
        <begin position="54"/>
        <end position="76"/>
    </location>
</feature>
<proteinExistence type="predicted"/>
<dbReference type="Proteomes" id="UP000175684">
    <property type="component" value="Unassembled WGS sequence"/>
</dbReference>
<name>A0A1E7XXX5_BIFAD</name>
<dbReference type="EMBL" id="MAXD01000014">
    <property type="protein sequence ID" value="OFA33659.1"/>
    <property type="molecule type" value="Genomic_DNA"/>
</dbReference>
<evidence type="ECO:0000256" key="1">
    <source>
        <dbReference type="SAM" id="MobiDB-lite"/>
    </source>
</evidence>